<dbReference type="EMBL" id="ML120440">
    <property type="protein sequence ID" value="RPA94246.1"/>
    <property type="molecule type" value="Genomic_DNA"/>
</dbReference>
<dbReference type="AlphaFoldDB" id="A0A3N4J7R6"/>
<name>A0A3N4J7R6_9PEZI</name>
<protein>
    <submittedName>
        <fullName evidence="1">Uncharacterized protein</fullName>
    </submittedName>
</protein>
<accession>A0A3N4J7R6</accession>
<evidence type="ECO:0000313" key="2">
    <source>
        <dbReference type="Proteomes" id="UP000276215"/>
    </source>
</evidence>
<keyword evidence="2" id="KW-1185">Reference proteome</keyword>
<organism evidence="1 2">
    <name type="scientific">Choiromyces venosus 120613-1</name>
    <dbReference type="NCBI Taxonomy" id="1336337"/>
    <lineage>
        <taxon>Eukaryota</taxon>
        <taxon>Fungi</taxon>
        <taxon>Dikarya</taxon>
        <taxon>Ascomycota</taxon>
        <taxon>Pezizomycotina</taxon>
        <taxon>Pezizomycetes</taxon>
        <taxon>Pezizales</taxon>
        <taxon>Tuberaceae</taxon>
        <taxon>Choiromyces</taxon>
    </lineage>
</organism>
<gene>
    <name evidence="1" type="ORF">L873DRAFT_1467907</name>
</gene>
<sequence length="129" mass="13999">MRPQLIRRAAKRYPLLAKERVKNTVLGYSAPNSNSTDEAAERGRDGTRMVDYGEFVLKDRDTEVSAILKQSSGKDTSGTGFTGELGAFSLSQNLAGGKVLTKADLEKPVEAMLDPLLLRNVAREAVSLT</sequence>
<proteinExistence type="predicted"/>
<evidence type="ECO:0000313" key="1">
    <source>
        <dbReference type="EMBL" id="RPA94246.1"/>
    </source>
</evidence>
<dbReference type="OrthoDB" id="10425320at2759"/>
<reference evidence="1 2" key="1">
    <citation type="journal article" date="2018" name="Nat. Ecol. Evol.">
        <title>Pezizomycetes genomes reveal the molecular basis of ectomycorrhizal truffle lifestyle.</title>
        <authorList>
            <person name="Murat C."/>
            <person name="Payen T."/>
            <person name="Noel B."/>
            <person name="Kuo A."/>
            <person name="Morin E."/>
            <person name="Chen J."/>
            <person name="Kohler A."/>
            <person name="Krizsan K."/>
            <person name="Balestrini R."/>
            <person name="Da Silva C."/>
            <person name="Montanini B."/>
            <person name="Hainaut M."/>
            <person name="Levati E."/>
            <person name="Barry K.W."/>
            <person name="Belfiori B."/>
            <person name="Cichocki N."/>
            <person name="Clum A."/>
            <person name="Dockter R.B."/>
            <person name="Fauchery L."/>
            <person name="Guy J."/>
            <person name="Iotti M."/>
            <person name="Le Tacon F."/>
            <person name="Lindquist E.A."/>
            <person name="Lipzen A."/>
            <person name="Malagnac F."/>
            <person name="Mello A."/>
            <person name="Molinier V."/>
            <person name="Miyauchi S."/>
            <person name="Poulain J."/>
            <person name="Riccioni C."/>
            <person name="Rubini A."/>
            <person name="Sitrit Y."/>
            <person name="Splivallo R."/>
            <person name="Traeger S."/>
            <person name="Wang M."/>
            <person name="Zifcakova L."/>
            <person name="Wipf D."/>
            <person name="Zambonelli A."/>
            <person name="Paolocci F."/>
            <person name="Nowrousian M."/>
            <person name="Ottonello S."/>
            <person name="Baldrian P."/>
            <person name="Spatafora J.W."/>
            <person name="Henrissat B."/>
            <person name="Nagy L.G."/>
            <person name="Aury J.M."/>
            <person name="Wincker P."/>
            <person name="Grigoriev I.V."/>
            <person name="Bonfante P."/>
            <person name="Martin F.M."/>
        </authorList>
    </citation>
    <scope>NUCLEOTIDE SEQUENCE [LARGE SCALE GENOMIC DNA]</scope>
    <source>
        <strain evidence="1 2">120613-1</strain>
    </source>
</reference>
<dbReference type="STRING" id="1336337.A0A3N4J7R6"/>
<dbReference type="Proteomes" id="UP000276215">
    <property type="component" value="Unassembled WGS sequence"/>
</dbReference>